<gene>
    <name evidence="15" type="ORF">UW63_C0001G0008</name>
</gene>
<dbReference type="PANTHER" id="PTHR11533">
    <property type="entry name" value="PROTEASE M1 ZINC METALLOPROTEASE"/>
    <property type="match status" value="1"/>
</dbReference>
<dbReference type="GO" id="GO:0005737">
    <property type="term" value="C:cytoplasm"/>
    <property type="evidence" value="ECO:0007669"/>
    <property type="project" value="TreeGrafter"/>
</dbReference>
<dbReference type="Pfam" id="PF17900">
    <property type="entry name" value="Peptidase_M1_N"/>
    <property type="match status" value="1"/>
</dbReference>
<dbReference type="InterPro" id="IPR050344">
    <property type="entry name" value="Peptidase_M1_aminopeptidases"/>
</dbReference>
<dbReference type="SUPFAM" id="SSF63737">
    <property type="entry name" value="Leukotriene A4 hydrolase N-terminal domain"/>
    <property type="match status" value="1"/>
</dbReference>
<dbReference type="GO" id="GO:0043171">
    <property type="term" value="P:peptide catabolic process"/>
    <property type="evidence" value="ECO:0007669"/>
    <property type="project" value="TreeGrafter"/>
</dbReference>
<dbReference type="GO" id="GO:0042277">
    <property type="term" value="F:peptide binding"/>
    <property type="evidence" value="ECO:0007669"/>
    <property type="project" value="TreeGrafter"/>
</dbReference>
<evidence type="ECO:0000256" key="11">
    <source>
        <dbReference type="ARBA" id="ARBA00023049"/>
    </source>
</evidence>
<dbReference type="GO" id="GO:0008270">
    <property type="term" value="F:zinc ion binding"/>
    <property type="evidence" value="ECO:0007669"/>
    <property type="project" value="InterPro"/>
</dbReference>
<evidence type="ECO:0000256" key="7">
    <source>
        <dbReference type="ARBA" id="ARBA00022670"/>
    </source>
</evidence>
<comment type="caution">
    <text evidence="15">The sequence shown here is derived from an EMBL/GenBank/DDBJ whole genome shotgun (WGS) entry which is preliminary data.</text>
</comment>
<dbReference type="GO" id="GO:0005615">
    <property type="term" value="C:extracellular space"/>
    <property type="evidence" value="ECO:0007669"/>
    <property type="project" value="TreeGrafter"/>
</dbReference>
<dbReference type="InterPro" id="IPR026444">
    <property type="entry name" value="Secre_tail"/>
</dbReference>
<organism evidence="15 16">
    <name type="scientific">Candidatus Uhrbacteria bacterium GW2011_GWF2_44_350</name>
    <dbReference type="NCBI Taxonomy" id="1619000"/>
    <lineage>
        <taxon>Bacteria</taxon>
        <taxon>Candidatus Uhriibacteriota</taxon>
    </lineage>
</organism>
<dbReference type="Pfam" id="PF01433">
    <property type="entry name" value="Peptidase_M1"/>
    <property type="match status" value="1"/>
</dbReference>
<dbReference type="AlphaFoldDB" id="A0A0G1JKL6"/>
<dbReference type="NCBIfam" id="TIGR04183">
    <property type="entry name" value="Por_Secre_tail"/>
    <property type="match status" value="1"/>
</dbReference>
<evidence type="ECO:0000256" key="1">
    <source>
        <dbReference type="ARBA" id="ARBA00000098"/>
    </source>
</evidence>
<evidence type="ECO:0000259" key="12">
    <source>
        <dbReference type="Pfam" id="PF01433"/>
    </source>
</evidence>
<dbReference type="PRINTS" id="PR00756">
    <property type="entry name" value="ALADIPTASE"/>
</dbReference>
<dbReference type="GO" id="GO:0016285">
    <property type="term" value="F:alanyl aminopeptidase activity"/>
    <property type="evidence" value="ECO:0007669"/>
    <property type="project" value="UniProtKB-EC"/>
</dbReference>
<dbReference type="GO" id="GO:0070006">
    <property type="term" value="F:metalloaminopeptidase activity"/>
    <property type="evidence" value="ECO:0007669"/>
    <property type="project" value="TreeGrafter"/>
</dbReference>
<keyword evidence="8" id="KW-0479">Metal-binding</keyword>
<dbReference type="Proteomes" id="UP000034154">
    <property type="component" value="Unassembled WGS sequence"/>
</dbReference>
<name>A0A0G1JKL6_9BACT</name>
<feature type="domain" description="Secretion system C-terminal sorting" evidence="14">
    <location>
        <begin position="706"/>
        <end position="778"/>
    </location>
</feature>
<evidence type="ECO:0000313" key="16">
    <source>
        <dbReference type="Proteomes" id="UP000034154"/>
    </source>
</evidence>
<dbReference type="GO" id="GO:0006508">
    <property type="term" value="P:proteolysis"/>
    <property type="evidence" value="ECO:0007669"/>
    <property type="project" value="UniProtKB-KW"/>
</dbReference>
<evidence type="ECO:0000256" key="2">
    <source>
        <dbReference type="ARBA" id="ARBA00001947"/>
    </source>
</evidence>
<feature type="domain" description="Aminopeptidase N-like N-terminal" evidence="13">
    <location>
        <begin position="44"/>
        <end position="212"/>
    </location>
</feature>
<dbReference type="CDD" id="cd09603">
    <property type="entry name" value="M1_APN_like"/>
    <property type="match status" value="1"/>
</dbReference>
<dbReference type="Gene3D" id="2.60.40.1730">
    <property type="entry name" value="tricorn interacting facor f3 domain"/>
    <property type="match status" value="1"/>
</dbReference>
<comment type="cofactor">
    <cofactor evidence="2">
        <name>Zn(2+)</name>
        <dbReference type="ChEBI" id="CHEBI:29105"/>
    </cofactor>
</comment>
<evidence type="ECO:0000256" key="5">
    <source>
        <dbReference type="ARBA" id="ARBA00015611"/>
    </source>
</evidence>
<dbReference type="SUPFAM" id="SSF55486">
    <property type="entry name" value="Metalloproteases ('zincins'), catalytic domain"/>
    <property type="match status" value="1"/>
</dbReference>
<evidence type="ECO:0000256" key="10">
    <source>
        <dbReference type="ARBA" id="ARBA00022833"/>
    </source>
</evidence>
<dbReference type="InterPro" id="IPR014782">
    <property type="entry name" value="Peptidase_M1_dom"/>
</dbReference>
<feature type="domain" description="Peptidase M1 membrane alanine aminopeptidase" evidence="12">
    <location>
        <begin position="301"/>
        <end position="450"/>
    </location>
</feature>
<dbReference type="InterPro" id="IPR042097">
    <property type="entry name" value="Aminopeptidase_N-like_N_sf"/>
</dbReference>
<keyword evidence="9" id="KW-0378">Hydrolase</keyword>
<keyword evidence="11" id="KW-0482">Metalloprotease</keyword>
<proteinExistence type="inferred from homology"/>
<evidence type="ECO:0000256" key="4">
    <source>
        <dbReference type="ARBA" id="ARBA00012564"/>
    </source>
</evidence>
<protein>
    <recommendedName>
        <fullName evidence="5">Aminopeptidase N</fullName>
        <ecNumber evidence="4">3.4.11.2</ecNumber>
    </recommendedName>
</protein>
<comment type="catalytic activity">
    <reaction evidence="1">
        <text>Release of an N-terminal amino acid, Xaa-|-Yaa- from a peptide, amide or arylamide. Xaa is preferably Ala, but may be most amino acids including Pro (slow action). When a terminal hydrophobic residue is followed by a prolyl residue, the two may be released as an intact Xaa-Pro dipeptide.</text>
        <dbReference type="EC" id="3.4.11.2"/>
    </reaction>
</comment>
<sequence length="779" mass="87817">MKKIIISPLVFFIIVSSYSQVNSEKSLHSDSLDVLNYTIVLDLTNLSSAELKGHTTLQIASKVDNLNLVTLDLLRLNVDSIFFGSDHAPGFSYNDTLINTTTPVLYNTGDIFEMTVYYHGSPYVDSILGGFYFMSGYAFNIGQFLNNRPVCAAKAWFPCVDDLIDRASYEYLITTSKPNIAVCGGNLENTIDNGNGTTTFHWVMNEKIPAYLASVAAGKYAHVSDTYVGIERLIPIDIYTYPEDSLAAFDAFSNIKSIASAYENNFGPYGWNKIGFVETPEGTCEHASNIPYLDYCMNNSIACEEYMAHEFGHHWFGDLITFETDNDFWINEGGATFANYVYKESLYGMEAEKLYIRDMHREVLRLAHIDDGGYFPVYGVPSEALFGKTIYDKGPTVFHTLRNYLGDDLFFDAMKDVFELHGYSDISTVELRDYMSASSGVDLTDFFDAWVFNPGHIHFSIDSFNVLSSSAPYNVEVFMRQKTKGPAGLGNSNRVEVTFMNEQWNEFATTVMFDGETGSQIVEVPFLPKIVVCDKEEKACDATTDFYKTIKTTGLKNFETTYVVIDVTGIIDSAFIRVEHNWVAPDPIDPAIPGLFISDYRYWKIDGILTAGFNARGKFYYNKNSSSAGYLDNTFINNDIDSLVLLYRPGAGNSWEIIDFIRAGSSYTGYLISDTLMFGEYALGIWNWDQWMGAYNFEKKNDFMKVYPNPSSGDFNIEFAGETSGELFIYDLNGRILEKIKVEEGQKHIEWSPDTIEKGTYLVHFNDGKKGFVQKVVVE</sequence>
<dbReference type="Gene3D" id="1.10.390.10">
    <property type="entry name" value="Neutral Protease Domain 2"/>
    <property type="match status" value="1"/>
</dbReference>
<keyword evidence="10" id="KW-0862">Zinc</keyword>
<evidence type="ECO:0000256" key="9">
    <source>
        <dbReference type="ARBA" id="ARBA00022801"/>
    </source>
</evidence>
<evidence type="ECO:0000259" key="13">
    <source>
        <dbReference type="Pfam" id="PF17900"/>
    </source>
</evidence>
<dbReference type="EC" id="3.4.11.2" evidence="4"/>
<dbReference type="InterPro" id="IPR027268">
    <property type="entry name" value="Peptidase_M4/M1_CTD_sf"/>
</dbReference>
<dbReference type="InterPro" id="IPR045357">
    <property type="entry name" value="Aminopeptidase_N-like_N"/>
</dbReference>
<accession>A0A0G1JKL6</accession>
<keyword evidence="6 15" id="KW-0031">Aminopeptidase</keyword>
<dbReference type="PANTHER" id="PTHR11533:SF174">
    <property type="entry name" value="PUROMYCIN-SENSITIVE AMINOPEPTIDASE-RELATED"/>
    <property type="match status" value="1"/>
</dbReference>
<evidence type="ECO:0000259" key="14">
    <source>
        <dbReference type="Pfam" id="PF18962"/>
    </source>
</evidence>
<evidence type="ECO:0000256" key="3">
    <source>
        <dbReference type="ARBA" id="ARBA00010136"/>
    </source>
</evidence>
<evidence type="ECO:0000256" key="8">
    <source>
        <dbReference type="ARBA" id="ARBA00022723"/>
    </source>
</evidence>
<dbReference type="EMBL" id="LCJB01000001">
    <property type="protein sequence ID" value="KKT72086.1"/>
    <property type="molecule type" value="Genomic_DNA"/>
</dbReference>
<dbReference type="GO" id="GO:0016020">
    <property type="term" value="C:membrane"/>
    <property type="evidence" value="ECO:0007669"/>
    <property type="project" value="TreeGrafter"/>
</dbReference>
<evidence type="ECO:0000256" key="6">
    <source>
        <dbReference type="ARBA" id="ARBA00022438"/>
    </source>
</evidence>
<dbReference type="InterPro" id="IPR001930">
    <property type="entry name" value="Peptidase_M1"/>
</dbReference>
<dbReference type="Pfam" id="PF18962">
    <property type="entry name" value="Por_Secre_tail"/>
    <property type="match status" value="1"/>
</dbReference>
<comment type="similarity">
    <text evidence="3">Belongs to the peptidase M1 family.</text>
</comment>
<keyword evidence="7" id="KW-0645">Protease</keyword>
<evidence type="ECO:0000313" key="15">
    <source>
        <dbReference type="EMBL" id="KKT72086.1"/>
    </source>
</evidence>
<reference evidence="15 16" key="1">
    <citation type="journal article" date="2015" name="Nature">
        <title>rRNA introns, odd ribosomes, and small enigmatic genomes across a large radiation of phyla.</title>
        <authorList>
            <person name="Brown C.T."/>
            <person name="Hug L.A."/>
            <person name="Thomas B.C."/>
            <person name="Sharon I."/>
            <person name="Castelle C.J."/>
            <person name="Singh A."/>
            <person name="Wilkins M.J."/>
            <person name="Williams K.H."/>
            <person name="Banfield J.F."/>
        </authorList>
    </citation>
    <scope>NUCLEOTIDE SEQUENCE [LARGE SCALE GENOMIC DNA]</scope>
</reference>